<dbReference type="AlphaFoldDB" id="A0A3B0MTB5"/>
<dbReference type="EMBL" id="UIVT01000002">
    <property type="protein sequence ID" value="SVP90770.1"/>
    <property type="molecule type" value="Genomic_DNA"/>
</dbReference>
<dbReference type="SUPFAM" id="SSF48371">
    <property type="entry name" value="ARM repeat"/>
    <property type="match status" value="1"/>
</dbReference>
<protein>
    <recommendedName>
        <fullName evidence="4">PUM-HD domain-containing protein</fullName>
    </recommendedName>
</protein>
<dbReference type="Gene3D" id="1.25.10.10">
    <property type="entry name" value="Leucine-rich Repeat Variant"/>
    <property type="match status" value="1"/>
</dbReference>
<gene>
    <name evidence="2" type="ORF">TAT_000148100</name>
    <name evidence="3" type="ORF">TAV_000148200</name>
</gene>
<dbReference type="InterPro" id="IPR016024">
    <property type="entry name" value="ARM-type_fold"/>
</dbReference>
<dbReference type="EMBL" id="UIVS01000002">
    <property type="protein sequence ID" value="SVP91298.1"/>
    <property type="molecule type" value="Genomic_DNA"/>
</dbReference>
<evidence type="ECO:0008006" key="4">
    <source>
        <dbReference type="Google" id="ProtNLM"/>
    </source>
</evidence>
<dbReference type="PANTHER" id="PTHR13389">
    <property type="entry name" value="PUMILIO HOMOLOG 3"/>
    <property type="match status" value="1"/>
</dbReference>
<feature type="region of interest" description="Disordered" evidence="1">
    <location>
        <begin position="1"/>
        <end position="59"/>
    </location>
</feature>
<proteinExistence type="predicted"/>
<evidence type="ECO:0000256" key="1">
    <source>
        <dbReference type="SAM" id="MobiDB-lite"/>
    </source>
</evidence>
<name>A0A3B0MTB5_THEAN</name>
<sequence length="522" mass="60484">MKKKDQNSKSKSKKPKVSKNDKSKKFKKKPKYNNKANNKLKNNNKPKKVNNTVKKTNKLKESKLEYKKRLNGINRKNVSRILQACLKYGNADVRSSISQRFREGLNLNNLNSHSSKFLIKLFHYCNTEVKQFLRFAFFNEKQKNLIFSRFSSDVMDIIYSKLRPKDQISVLQLYTFSNSFYLNNDETRKAKEVNSINQLIQLISTSTSKSSCLEKMDSVITKLAEKELMISSLSHDLLFVYVSLIEDKTELVSQLYKIYGQLLSTRSGNNSILALIDYANAKIKKHIIKSMKRDFPEAVYNKINVNFLIKLVNVTDDTKVVFQHLVEPLLEDLNRLLHDTNSVKFVLNLLNTVDTTSPNTLKEDNVRKEELQKEFVPKLVEYFKESDLKSCILDKNCSQVLLHTLKISKDSNLLDLVLSIFSENLSEFLDNQLYQSMVKCKNKISEEFKEFKVNERLWEHVKSDVKRVLSSKSVFLLIDLVESFQIRNQTDLISDFKNTVTIDIINEAKSALTGINCILKCV</sequence>
<dbReference type="InterPro" id="IPR011989">
    <property type="entry name" value="ARM-like"/>
</dbReference>
<dbReference type="VEuPathDB" id="PiroplasmaDB:TA14560"/>
<dbReference type="GO" id="GO:0006417">
    <property type="term" value="P:regulation of translation"/>
    <property type="evidence" value="ECO:0007669"/>
    <property type="project" value="TreeGrafter"/>
</dbReference>
<dbReference type="PANTHER" id="PTHR13389:SF0">
    <property type="entry name" value="PUMILIO HOMOLOG 3"/>
    <property type="match status" value="1"/>
</dbReference>
<dbReference type="InterPro" id="IPR040059">
    <property type="entry name" value="PUM3"/>
</dbReference>
<evidence type="ECO:0000313" key="3">
    <source>
        <dbReference type="EMBL" id="SVP91298.1"/>
    </source>
</evidence>
<dbReference type="GO" id="GO:0005730">
    <property type="term" value="C:nucleolus"/>
    <property type="evidence" value="ECO:0007669"/>
    <property type="project" value="TreeGrafter"/>
</dbReference>
<dbReference type="GO" id="GO:0003729">
    <property type="term" value="F:mRNA binding"/>
    <property type="evidence" value="ECO:0007669"/>
    <property type="project" value="TreeGrafter"/>
</dbReference>
<evidence type="ECO:0000313" key="2">
    <source>
        <dbReference type="EMBL" id="SVP90770.1"/>
    </source>
</evidence>
<accession>A0A3B0MTB5</accession>
<reference evidence="2" key="1">
    <citation type="submission" date="2018-07" db="EMBL/GenBank/DDBJ databases">
        <authorList>
            <person name="Quirk P.G."/>
            <person name="Krulwich T.A."/>
        </authorList>
    </citation>
    <scope>NUCLEOTIDE SEQUENCE</scope>
    <source>
        <strain evidence="2">Anand</strain>
    </source>
</reference>
<organism evidence="2">
    <name type="scientific">Theileria annulata</name>
    <dbReference type="NCBI Taxonomy" id="5874"/>
    <lineage>
        <taxon>Eukaryota</taxon>
        <taxon>Sar</taxon>
        <taxon>Alveolata</taxon>
        <taxon>Apicomplexa</taxon>
        <taxon>Aconoidasida</taxon>
        <taxon>Piroplasmida</taxon>
        <taxon>Theileriidae</taxon>
        <taxon>Theileria</taxon>
    </lineage>
</organism>